<proteinExistence type="predicted"/>
<sequence length="140" mass="16061">MSGLETVGIVLGSIPLVIKALEHYSNGLSTVKQMIKYESVFFDMQVSLAMNVAIFEQSCEELLRGLMLPDNQFCELVDRHKGWDDKELDEKLRYRLGKDYPMYKLSVKQLGKRLDLLRKKLKLKDDLSVGQVFRANSTVC</sequence>
<accession>A0ACC2ZPN6</accession>
<reference evidence="1" key="1">
    <citation type="submission" date="2022-10" db="EMBL/GenBank/DDBJ databases">
        <title>Culturing micro-colonial fungi from biological soil crusts in the Mojave desert and describing Neophaeococcomyces mojavensis, and introducing the new genera and species Taxawa tesnikishii.</title>
        <authorList>
            <person name="Kurbessoian T."/>
            <person name="Stajich J.E."/>
        </authorList>
    </citation>
    <scope>NUCLEOTIDE SEQUENCE</scope>
    <source>
        <strain evidence="1">JES_115</strain>
    </source>
</reference>
<organism evidence="1 2">
    <name type="scientific">Coniosporium tulheliwenetii</name>
    <dbReference type="NCBI Taxonomy" id="3383036"/>
    <lineage>
        <taxon>Eukaryota</taxon>
        <taxon>Fungi</taxon>
        <taxon>Dikarya</taxon>
        <taxon>Ascomycota</taxon>
        <taxon>Pezizomycotina</taxon>
        <taxon>Dothideomycetes</taxon>
        <taxon>Dothideomycetes incertae sedis</taxon>
        <taxon>Coniosporium</taxon>
    </lineage>
</organism>
<evidence type="ECO:0000313" key="1">
    <source>
        <dbReference type="EMBL" id="KAJ9649540.1"/>
    </source>
</evidence>
<keyword evidence="2" id="KW-1185">Reference proteome</keyword>
<comment type="caution">
    <text evidence="1">The sequence shown here is derived from an EMBL/GenBank/DDBJ whole genome shotgun (WGS) entry which is preliminary data.</text>
</comment>
<dbReference type="Proteomes" id="UP001172680">
    <property type="component" value="Unassembled WGS sequence"/>
</dbReference>
<gene>
    <name evidence="1" type="ORF">H2199_000316</name>
</gene>
<protein>
    <submittedName>
        <fullName evidence="1">Uncharacterized protein</fullName>
    </submittedName>
</protein>
<name>A0ACC2ZPN6_9PEZI</name>
<evidence type="ECO:0000313" key="2">
    <source>
        <dbReference type="Proteomes" id="UP001172680"/>
    </source>
</evidence>
<dbReference type="EMBL" id="JAPDRP010000001">
    <property type="protein sequence ID" value="KAJ9649540.1"/>
    <property type="molecule type" value="Genomic_DNA"/>
</dbReference>